<evidence type="ECO:0000313" key="9">
    <source>
        <dbReference type="EMBL" id="SJN33093.1"/>
    </source>
</evidence>
<dbReference type="InterPro" id="IPR013341">
    <property type="entry name" value="Mandelate_racemase_N_dom"/>
</dbReference>
<feature type="active site" description="Proton acceptor; specific for (S)-substrate epimerization" evidence="5">
    <location>
        <position position="274"/>
    </location>
</feature>
<evidence type="ECO:0000256" key="1">
    <source>
        <dbReference type="ARBA" id="ARBA00008031"/>
    </source>
</evidence>
<feature type="domain" description="Mandelate racemase/muconate lactonizing enzyme C-terminal" evidence="8">
    <location>
        <begin position="149"/>
        <end position="246"/>
    </location>
</feature>
<dbReference type="InterPro" id="IPR029065">
    <property type="entry name" value="Enolase_C-like"/>
</dbReference>
<dbReference type="Pfam" id="PF02746">
    <property type="entry name" value="MR_MLE_N"/>
    <property type="match status" value="1"/>
</dbReference>
<evidence type="ECO:0000256" key="2">
    <source>
        <dbReference type="ARBA" id="ARBA00022723"/>
    </source>
</evidence>
<gene>
    <name evidence="10" type="ORF">E4A49_07730</name>
    <name evidence="9" type="ORF">FM125_09410</name>
</gene>
<reference evidence="9 11" key="1">
    <citation type="submission" date="2017-02" db="EMBL/GenBank/DDBJ databases">
        <authorList>
            <person name="Peterson S.W."/>
        </authorList>
    </citation>
    <scope>NUCLEOTIDE SEQUENCE [LARGE SCALE GENOMIC DNA]</scope>
    <source>
        <strain evidence="9 11">2B3F</strain>
    </source>
</reference>
<dbReference type="SFLD" id="SFLDS00001">
    <property type="entry name" value="Enolase"/>
    <property type="match status" value="1"/>
</dbReference>
<dbReference type="SFLD" id="SFLDG00180">
    <property type="entry name" value="muconate_cycloisomerase"/>
    <property type="match status" value="1"/>
</dbReference>
<name>A0A1R4JMS2_9MICC</name>
<dbReference type="SUPFAM" id="SSF54826">
    <property type="entry name" value="Enolase N-terminal domain-like"/>
    <property type="match status" value="1"/>
</dbReference>
<protein>
    <recommendedName>
        <fullName evidence="7">Dipeptide epimerase</fullName>
        <ecNumber evidence="7">5.1.1.-</ecNumber>
    </recommendedName>
</protein>
<evidence type="ECO:0000313" key="11">
    <source>
        <dbReference type="Proteomes" id="UP000196230"/>
    </source>
</evidence>
<dbReference type="AlphaFoldDB" id="A0A1R4JMS2"/>
<evidence type="ECO:0000313" key="12">
    <source>
        <dbReference type="Proteomes" id="UP000297477"/>
    </source>
</evidence>
<dbReference type="SUPFAM" id="SSF51604">
    <property type="entry name" value="Enolase C-terminal domain-like"/>
    <property type="match status" value="1"/>
</dbReference>
<dbReference type="InterPro" id="IPR036849">
    <property type="entry name" value="Enolase-like_C_sf"/>
</dbReference>
<keyword evidence="12" id="KW-1185">Reference proteome</keyword>
<evidence type="ECO:0000259" key="8">
    <source>
        <dbReference type="SMART" id="SM00922"/>
    </source>
</evidence>
<proteinExistence type="inferred from homology"/>
<dbReference type="EMBL" id="FUKP01000063">
    <property type="protein sequence ID" value="SJN33093.1"/>
    <property type="molecule type" value="Genomic_DNA"/>
</dbReference>
<comment type="similarity">
    <text evidence="1 7">Belongs to the mandelate racemase/muconate lactonizing enzyme family.</text>
</comment>
<dbReference type="EC" id="5.1.1.-" evidence="7"/>
<dbReference type="RefSeq" id="WP_067191210.1">
    <property type="nucleotide sequence ID" value="NZ_FUKP01000063.1"/>
</dbReference>
<dbReference type="Proteomes" id="UP000196230">
    <property type="component" value="Unassembled WGS sequence"/>
</dbReference>
<reference evidence="10 12" key="2">
    <citation type="submission" date="2019-03" db="EMBL/GenBank/DDBJ databases">
        <title>Reclassification of Micrococcus aloeverae and Micrococcus yunnanensis as later heterotypic synonyms of Micrococcus luteus.</title>
        <authorList>
            <person name="Huang C.-H."/>
        </authorList>
    </citation>
    <scope>NUCLEOTIDE SEQUENCE [LARGE SCALE GENOMIC DNA]</scope>
    <source>
        <strain evidence="10 12">BCRC 12151</strain>
    </source>
</reference>
<feature type="active site" description="Proton acceptor; specific for (R)-substrate epimerization" evidence="5">
    <location>
        <position position="170"/>
    </location>
</feature>
<sequence>MATTGSHRIVRVTARLHACPLLRPFVTAQRRTEAVAYAVCEVQLADGTVGQGTAAETVAVTGESAESVVANLTGPLRAAVEGVTGTPDEFAQLARRVVDGASSARGALDVAVWDAIGKAEGRAVVELLGGSFDPEAAFDSDMTVSLEDPETMARHAREAVADGYRILKVKLGGDTAEDVERLHAVVAAEPEVRLRIDANQGWSPEGAVTMLQTMHDEGLPIEVVEQPVAKADLQGMALVRRESPFPIMADESVWTAADAQRVLAAEAADMLNIKLAKTGSLGEGLKIAQLAQDAGVTCMVGAMMEPKIGITAAAHLAFASPSITMVDLDPPAWFASALPAGGMVDDGRLRLLGGPGLGLDMLRPEDDPHRG</sequence>
<dbReference type="SFLD" id="SFLDF00009">
    <property type="entry name" value="o-succinylbenzoate_synthase"/>
    <property type="match status" value="1"/>
</dbReference>
<dbReference type="SMART" id="SM00922">
    <property type="entry name" value="MR_MLE"/>
    <property type="match status" value="1"/>
</dbReference>
<keyword evidence="3 6" id="KW-0460">Magnesium</keyword>
<evidence type="ECO:0000256" key="4">
    <source>
        <dbReference type="ARBA" id="ARBA00023235"/>
    </source>
</evidence>
<organism evidence="9 11">
    <name type="scientific">Micrococcus lylae</name>
    <dbReference type="NCBI Taxonomy" id="1273"/>
    <lineage>
        <taxon>Bacteria</taxon>
        <taxon>Bacillati</taxon>
        <taxon>Actinomycetota</taxon>
        <taxon>Actinomycetes</taxon>
        <taxon>Micrococcales</taxon>
        <taxon>Micrococcaceae</taxon>
        <taxon>Micrococcus</taxon>
    </lineage>
</organism>
<comment type="cofactor">
    <cofactor evidence="6 7">
        <name>Mg(2+)</name>
        <dbReference type="ChEBI" id="CHEBI:18420"/>
    </cofactor>
    <text evidence="6 7">Binds 1 Mg(2+) ion per subunit.</text>
</comment>
<dbReference type="CDD" id="cd03319">
    <property type="entry name" value="L-Ala-DL-Glu_epimerase"/>
    <property type="match status" value="1"/>
</dbReference>
<dbReference type="Proteomes" id="UP000297477">
    <property type="component" value="Unassembled WGS sequence"/>
</dbReference>
<dbReference type="InterPro" id="IPR013342">
    <property type="entry name" value="Mandelate_racemase_C"/>
</dbReference>
<dbReference type="Gene3D" id="3.30.390.10">
    <property type="entry name" value="Enolase-like, N-terminal domain"/>
    <property type="match status" value="1"/>
</dbReference>
<evidence type="ECO:0000256" key="7">
    <source>
        <dbReference type="RuleBase" id="RU366006"/>
    </source>
</evidence>
<dbReference type="EMBL" id="SPKT01000014">
    <property type="protein sequence ID" value="TFH98675.1"/>
    <property type="molecule type" value="Genomic_DNA"/>
</dbReference>
<accession>A0A1R4JMS2</accession>
<dbReference type="PANTHER" id="PTHR48073">
    <property type="entry name" value="O-SUCCINYLBENZOATE SYNTHASE-RELATED"/>
    <property type="match status" value="1"/>
</dbReference>
<dbReference type="GO" id="GO:0016855">
    <property type="term" value="F:racemase and epimerase activity, acting on amino acids and derivatives"/>
    <property type="evidence" value="ECO:0007669"/>
    <property type="project" value="UniProtKB-UniRule"/>
</dbReference>
<dbReference type="PANTHER" id="PTHR48073:SF2">
    <property type="entry name" value="O-SUCCINYLBENZOATE SYNTHASE"/>
    <property type="match status" value="1"/>
</dbReference>
<dbReference type="InterPro" id="IPR034603">
    <property type="entry name" value="Dipeptide_epimerase"/>
</dbReference>
<dbReference type="InterPro" id="IPR029017">
    <property type="entry name" value="Enolase-like_N"/>
</dbReference>
<feature type="binding site" evidence="6">
    <location>
        <position position="250"/>
    </location>
    <ligand>
        <name>Mg(2+)</name>
        <dbReference type="ChEBI" id="CHEBI:18420"/>
    </ligand>
</feature>
<keyword evidence="4 7" id="KW-0413">Isomerase</keyword>
<evidence type="ECO:0000256" key="3">
    <source>
        <dbReference type="ARBA" id="ARBA00022842"/>
    </source>
</evidence>
<dbReference type="Gene3D" id="3.20.20.120">
    <property type="entry name" value="Enolase-like C-terminal domain"/>
    <property type="match status" value="1"/>
</dbReference>
<feature type="binding site" evidence="6">
    <location>
        <position position="225"/>
    </location>
    <ligand>
        <name>Mg(2+)</name>
        <dbReference type="ChEBI" id="CHEBI:18420"/>
    </ligand>
</feature>
<keyword evidence="2 6" id="KW-0479">Metal-binding</keyword>
<dbReference type="GO" id="GO:0046872">
    <property type="term" value="F:metal ion binding"/>
    <property type="evidence" value="ECO:0007669"/>
    <property type="project" value="UniProtKB-KW"/>
</dbReference>
<evidence type="ECO:0000256" key="6">
    <source>
        <dbReference type="PIRSR" id="PIRSR634603-3"/>
    </source>
</evidence>
<dbReference type="Pfam" id="PF13378">
    <property type="entry name" value="MR_MLE_C"/>
    <property type="match status" value="1"/>
</dbReference>
<evidence type="ECO:0000256" key="5">
    <source>
        <dbReference type="PIRSR" id="PIRSR634603-1"/>
    </source>
</evidence>
<evidence type="ECO:0000313" key="10">
    <source>
        <dbReference type="EMBL" id="TFH98675.1"/>
    </source>
</evidence>
<dbReference type="OrthoDB" id="9796450at2"/>
<feature type="binding site" evidence="6">
    <location>
        <position position="197"/>
    </location>
    <ligand>
        <name>Mg(2+)</name>
        <dbReference type="ChEBI" id="CHEBI:18420"/>
    </ligand>
</feature>